<dbReference type="PANTHER" id="PTHR13227:SF0">
    <property type="entry name" value="EUKARYOTIC TRANSLATION INITIATION FACTOR 2A"/>
    <property type="match status" value="1"/>
</dbReference>
<reference evidence="14" key="1">
    <citation type="submission" date="2025-08" db="UniProtKB">
        <authorList>
            <consortium name="RefSeq"/>
        </authorList>
    </citation>
    <scope>IDENTIFICATION</scope>
</reference>
<dbReference type="GO" id="GO:0000049">
    <property type="term" value="F:tRNA binding"/>
    <property type="evidence" value="ECO:0007669"/>
    <property type="project" value="UniProtKB-UniRule"/>
</dbReference>
<evidence type="ECO:0000256" key="1">
    <source>
        <dbReference type="ARBA" id="ARBA00003993"/>
    </source>
</evidence>
<keyword evidence="4 10" id="KW-0396">Initiation factor</keyword>
<protein>
    <recommendedName>
        <fullName evidence="3 10">Eukaryotic translation initiation factor 2A</fullName>
        <shortName evidence="10">eIF-2A</shortName>
    </recommendedName>
</protein>
<dbReference type="Gene3D" id="2.130.10.10">
    <property type="entry name" value="YVTN repeat-like/Quinoprotein amine dehydrogenase"/>
    <property type="match status" value="2"/>
</dbReference>
<sequence length="593" mass="66998">MATTEDKMALIVPCVAIRGSTGISITQGPPTYEPVSLFTKDDSKVCKTMAFSPMGRYFTWVNGSSVKVVLCETWQVVAEIHRCKVQSVKFSPQDTYLMTWEPFIVSANNSQGGPNLFFWNPENGELIKCFIHKKQIDWEPQWSIDEKICGLLVNNDVVLYEESNFDDAKAFNNKMNVGKIAKFSIAPGAAPYHIVCHMPGKSGPSFGRLFRYPKLPANQPVANKSFFQDDRVDFYWNNQGTSVLLLASTEVDNTGASYYGKQTLHYLDTKGETALVTLSKEGPIHAVQWSPKQTEFIVIYGLMPSKATIYNLQCEPVFEFGTKHRNAIYYNPHGNIVILTGFGNLRGEIELWDTVNRKLIATSDAPDSTLLEWSPDGEHYMTATTAPRLRMSNGFKIWHYTGTLLYERPWNKQEELWEVLWQKFPSDLFKEKPIKYKAVGGIAPSQPQASKQAYRPPSARGKTINFKLHDDVDDPKPSESIPSKNFLKVKKKREAKKAKKEQEAALSQTQSGNVTANGQTNSITKVSSPTTSANYDLTNDPEKNKKIKKINIKLEQISKLKEQQVMGKQLEINQLNKIKKEAELIKELEELIL</sequence>
<dbReference type="GO" id="GO:0043022">
    <property type="term" value="F:ribosome binding"/>
    <property type="evidence" value="ECO:0007669"/>
    <property type="project" value="UniProtKB-UniRule"/>
</dbReference>
<evidence type="ECO:0000256" key="9">
    <source>
        <dbReference type="ARBA" id="ARBA00023054"/>
    </source>
</evidence>
<evidence type="ECO:0000256" key="4">
    <source>
        <dbReference type="ARBA" id="ARBA00022540"/>
    </source>
</evidence>
<evidence type="ECO:0000256" key="8">
    <source>
        <dbReference type="ARBA" id="ARBA00022917"/>
    </source>
</evidence>
<dbReference type="GO" id="GO:0003743">
    <property type="term" value="F:translation initiation factor activity"/>
    <property type="evidence" value="ECO:0007669"/>
    <property type="project" value="UniProtKB-UniRule"/>
</dbReference>
<dbReference type="CTD" id="83939"/>
<dbReference type="Pfam" id="PF08662">
    <property type="entry name" value="eIF2A"/>
    <property type="match status" value="1"/>
</dbReference>
<dbReference type="AlphaFoldDB" id="A0AAJ7E2Z6"/>
<gene>
    <name evidence="14" type="primary">LOC105368599</name>
</gene>
<feature type="compositionally biased region" description="Basic and acidic residues" evidence="11">
    <location>
        <begin position="467"/>
        <end position="477"/>
    </location>
</feature>
<feature type="compositionally biased region" description="Polar residues" evidence="11">
    <location>
        <begin position="506"/>
        <end position="537"/>
    </location>
</feature>
<name>A0AAJ7E2Z6_9HYME</name>
<feature type="region of interest" description="Disordered" evidence="11">
    <location>
        <begin position="467"/>
        <end position="541"/>
    </location>
</feature>
<dbReference type="PANTHER" id="PTHR13227">
    <property type="entry name" value="EUKARYOTIC TRANSLATION INITIATION FACTOR 2A"/>
    <property type="match status" value="1"/>
</dbReference>
<dbReference type="FunFam" id="2.130.10.10:FF:000149">
    <property type="entry name" value="Eukaryotic translation initiation factor 2A"/>
    <property type="match status" value="1"/>
</dbReference>
<dbReference type="PIRSF" id="PIRSF017222">
    <property type="entry name" value="eIF2A"/>
    <property type="match status" value="1"/>
</dbReference>
<keyword evidence="8 10" id="KW-0648">Protein biosynthesis</keyword>
<dbReference type="KEGG" id="csol:105368599"/>
<evidence type="ECO:0000313" key="13">
    <source>
        <dbReference type="Proteomes" id="UP000695007"/>
    </source>
</evidence>
<accession>A0AAJ7E2Z6</accession>
<comment type="function">
    <text evidence="1 10">Functions in the early steps of protein synthesis of a small number of specific mRNAs. Acts by directing the binding of methionyl-tRNAi to 40S ribosomal subunits. In contrast to the eIF-2 complex, it binds methionyl-tRNAi to 40S subunits in a codon-dependent manner, whereas the eIF-2 complex binds methionyl-tRNAi to 40S subunits in a GTP-dependent manner.</text>
</comment>
<dbReference type="InterPro" id="IPR011387">
    <property type="entry name" value="TIF2A"/>
</dbReference>
<comment type="similarity">
    <text evidence="2 10">Belongs to the WD repeat EIF2A family.</text>
</comment>
<keyword evidence="13" id="KW-1185">Reference proteome</keyword>
<dbReference type="GeneID" id="105368599"/>
<dbReference type="GO" id="GO:0006417">
    <property type="term" value="P:regulation of translation"/>
    <property type="evidence" value="ECO:0007669"/>
    <property type="project" value="UniProtKB-KW"/>
</dbReference>
<keyword evidence="5" id="KW-0853">WD repeat</keyword>
<feature type="domain" description="Translation initiation factor beta propellor-like" evidence="12">
    <location>
        <begin position="224"/>
        <end position="419"/>
    </location>
</feature>
<evidence type="ECO:0000256" key="5">
    <source>
        <dbReference type="ARBA" id="ARBA00022574"/>
    </source>
</evidence>
<dbReference type="InterPro" id="IPR015943">
    <property type="entry name" value="WD40/YVTN_repeat-like_dom_sf"/>
</dbReference>
<keyword evidence="9" id="KW-0175">Coiled coil</keyword>
<proteinExistence type="inferred from homology"/>
<dbReference type="GO" id="GO:0003729">
    <property type="term" value="F:mRNA binding"/>
    <property type="evidence" value="ECO:0007669"/>
    <property type="project" value="TreeGrafter"/>
</dbReference>
<evidence type="ECO:0000256" key="11">
    <source>
        <dbReference type="SAM" id="MobiDB-lite"/>
    </source>
</evidence>
<dbReference type="SUPFAM" id="SSF82171">
    <property type="entry name" value="DPP6 N-terminal domain-like"/>
    <property type="match status" value="1"/>
</dbReference>
<evidence type="ECO:0000256" key="7">
    <source>
        <dbReference type="ARBA" id="ARBA00022845"/>
    </source>
</evidence>
<dbReference type="RefSeq" id="XP_011505945.1">
    <property type="nucleotide sequence ID" value="XM_011507643.1"/>
</dbReference>
<evidence type="ECO:0000256" key="10">
    <source>
        <dbReference type="PIRNR" id="PIRNR017222"/>
    </source>
</evidence>
<evidence type="ECO:0000259" key="12">
    <source>
        <dbReference type="Pfam" id="PF08662"/>
    </source>
</evidence>
<dbReference type="Proteomes" id="UP000695007">
    <property type="component" value="Unplaced"/>
</dbReference>
<evidence type="ECO:0000256" key="6">
    <source>
        <dbReference type="ARBA" id="ARBA00022737"/>
    </source>
</evidence>
<evidence type="ECO:0000256" key="3">
    <source>
        <dbReference type="ARBA" id="ARBA00013819"/>
    </source>
</evidence>
<dbReference type="GO" id="GO:0022627">
    <property type="term" value="C:cytosolic small ribosomal subunit"/>
    <property type="evidence" value="ECO:0007669"/>
    <property type="project" value="TreeGrafter"/>
</dbReference>
<feature type="compositionally biased region" description="Basic residues" evidence="11">
    <location>
        <begin position="487"/>
        <end position="499"/>
    </location>
</feature>
<evidence type="ECO:0000256" key="2">
    <source>
        <dbReference type="ARBA" id="ARBA00009573"/>
    </source>
</evidence>
<keyword evidence="7 10" id="KW-0810">Translation regulation</keyword>
<organism evidence="13 14">
    <name type="scientific">Ceratosolen solmsi marchali</name>
    <dbReference type="NCBI Taxonomy" id="326594"/>
    <lineage>
        <taxon>Eukaryota</taxon>
        <taxon>Metazoa</taxon>
        <taxon>Ecdysozoa</taxon>
        <taxon>Arthropoda</taxon>
        <taxon>Hexapoda</taxon>
        <taxon>Insecta</taxon>
        <taxon>Pterygota</taxon>
        <taxon>Neoptera</taxon>
        <taxon>Endopterygota</taxon>
        <taxon>Hymenoptera</taxon>
        <taxon>Apocrita</taxon>
        <taxon>Proctotrupomorpha</taxon>
        <taxon>Chalcidoidea</taxon>
        <taxon>Agaonidae</taxon>
        <taxon>Agaoninae</taxon>
        <taxon>Ceratosolen</taxon>
    </lineage>
</organism>
<evidence type="ECO:0000313" key="14">
    <source>
        <dbReference type="RefSeq" id="XP_011505945.1"/>
    </source>
</evidence>
<dbReference type="InterPro" id="IPR013979">
    <property type="entry name" value="TIF_beta_prop-like"/>
</dbReference>
<keyword evidence="6" id="KW-0677">Repeat</keyword>